<gene>
    <name evidence="2" type="ORF">G2W53_038152</name>
</gene>
<comment type="caution">
    <text evidence="2">The sequence shown here is derived from an EMBL/GenBank/DDBJ whole genome shotgun (WGS) entry which is preliminary data.</text>
</comment>
<evidence type="ECO:0000313" key="3">
    <source>
        <dbReference type="Proteomes" id="UP000634136"/>
    </source>
</evidence>
<evidence type="ECO:0000256" key="1">
    <source>
        <dbReference type="SAM" id="SignalP"/>
    </source>
</evidence>
<protein>
    <recommendedName>
        <fullName evidence="4">Secreted protein</fullName>
    </recommendedName>
</protein>
<feature type="chain" id="PRO_5033034242" description="Secreted protein" evidence="1">
    <location>
        <begin position="22"/>
        <end position="138"/>
    </location>
</feature>
<reference evidence="2" key="1">
    <citation type="submission" date="2020-09" db="EMBL/GenBank/DDBJ databases">
        <title>Genome-Enabled Discovery of Anthraquinone Biosynthesis in Senna tora.</title>
        <authorList>
            <person name="Kang S.-H."/>
            <person name="Pandey R.P."/>
            <person name="Lee C.-M."/>
            <person name="Sim J.-S."/>
            <person name="Jeong J.-T."/>
            <person name="Choi B.-S."/>
            <person name="Jung M."/>
            <person name="Ginzburg D."/>
            <person name="Zhao K."/>
            <person name="Won S.Y."/>
            <person name="Oh T.-J."/>
            <person name="Yu Y."/>
            <person name="Kim N.-H."/>
            <person name="Lee O.R."/>
            <person name="Lee T.-H."/>
            <person name="Bashyal P."/>
            <person name="Kim T.-S."/>
            <person name="Lee W.-H."/>
            <person name="Kawkins C."/>
            <person name="Kim C.-K."/>
            <person name="Kim J.S."/>
            <person name="Ahn B.O."/>
            <person name="Rhee S.Y."/>
            <person name="Sohng J.K."/>
        </authorList>
    </citation>
    <scope>NUCLEOTIDE SEQUENCE</scope>
    <source>
        <tissue evidence="2">Leaf</tissue>
    </source>
</reference>
<sequence length="138" mass="16329">MWWWWFTARSIFFLSLHSSTCHRVKIRLMYSDSHPLASFHTLINNQMPKSSDSNKPSLISFTDLTRLHSKEMVVAAVNHHHHHILSFFPLFSCCFHTHTILPQLPFGLSHLLYGVGFMPKPDEERIRDRRQRVSKKFN</sequence>
<dbReference type="AlphaFoldDB" id="A0A834SMH9"/>
<evidence type="ECO:0000313" key="2">
    <source>
        <dbReference type="EMBL" id="KAF7805991.1"/>
    </source>
</evidence>
<accession>A0A834SMH9</accession>
<dbReference type="EMBL" id="JAAIUW010000012">
    <property type="protein sequence ID" value="KAF7805991.1"/>
    <property type="molecule type" value="Genomic_DNA"/>
</dbReference>
<keyword evidence="1" id="KW-0732">Signal</keyword>
<evidence type="ECO:0008006" key="4">
    <source>
        <dbReference type="Google" id="ProtNLM"/>
    </source>
</evidence>
<name>A0A834SMH9_9FABA</name>
<feature type="signal peptide" evidence="1">
    <location>
        <begin position="1"/>
        <end position="21"/>
    </location>
</feature>
<organism evidence="2 3">
    <name type="scientific">Senna tora</name>
    <dbReference type="NCBI Taxonomy" id="362788"/>
    <lineage>
        <taxon>Eukaryota</taxon>
        <taxon>Viridiplantae</taxon>
        <taxon>Streptophyta</taxon>
        <taxon>Embryophyta</taxon>
        <taxon>Tracheophyta</taxon>
        <taxon>Spermatophyta</taxon>
        <taxon>Magnoliopsida</taxon>
        <taxon>eudicotyledons</taxon>
        <taxon>Gunneridae</taxon>
        <taxon>Pentapetalae</taxon>
        <taxon>rosids</taxon>
        <taxon>fabids</taxon>
        <taxon>Fabales</taxon>
        <taxon>Fabaceae</taxon>
        <taxon>Caesalpinioideae</taxon>
        <taxon>Cassia clade</taxon>
        <taxon>Senna</taxon>
    </lineage>
</organism>
<dbReference type="Proteomes" id="UP000634136">
    <property type="component" value="Unassembled WGS sequence"/>
</dbReference>
<proteinExistence type="predicted"/>
<keyword evidence="3" id="KW-1185">Reference proteome</keyword>